<dbReference type="EMBL" id="JBHUDM010000004">
    <property type="protein sequence ID" value="MFD1643123.1"/>
    <property type="molecule type" value="Genomic_DNA"/>
</dbReference>
<sequence>MRDRNPSTTIWNDRRGVSEVVGFILILGILVLTLTTYQATILPQQNAQTEFQHFEDVRNEMIELRNAISTAGQADVSQFPSVKLGTNYQSRILTINPAPPAGTLQTSEAYNISISDSTDTENISTKFIEYQPGYNEITAGSTWYEHSVLYVDEPGTRNAITIEDQHLVTDGNKLKITTLQNTFQRSGTNRETVELLPNQSAVDLSDLDDSEELTVRIPTRLNETEYWDTLDEKLDTDDHVGYEHVDESGDINYLVLNTTNKEHLEINAVEIYS</sequence>
<keyword evidence="1" id="KW-1133">Transmembrane helix</keyword>
<feature type="transmembrane region" description="Helical" evidence="1">
    <location>
        <begin position="20"/>
        <end position="39"/>
    </location>
</feature>
<comment type="caution">
    <text evidence="2">The sequence shown here is derived from an EMBL/GenBank/DDBJ whole genome shotgun (WGS) entry which is preliminary data.</text>
</comment>
<organism evidence="2 3">
    <name type="scientific">Halohasta litorea</name>
    <dbReference type="NCBI Taxonomy" id="869891"/>
    <lineage>
        <taxon>Archaea</taxon>
        <taxon>Methanobacteriati</taxon>
        <taxon>Methanobacteriota</taxon>
        <taxon>Stenosarchaea group</taxon>
        <taxon>Halobacteria</taxon>
        <taxon>Halobacteriales</taxon>
        <taxon>Haloferacaceae</taxon>
        <taxon>Halohasta</taxon>
    </lineage>
</organism>
<dbReference type="AlphaFoldDB" id="A0ABD6DAS1"/>
<name>A0ABD6DAS1_9EURY</name>
<keyword evidence="3" id="KW-1185">Reference proteome</keyword>
<dbReference type="Proteomes" id="UP001597052">
    <property type="component" value="Unassembled WGS sequence"/>
</dbReference>
<evidence type="ECO:0000313" key="3">
    <source>
        <dbReference type="Proteomes" id="UP001597052"/>
    </source>
</evidence>
<gene>
    <name evidence="2" type="ORF">ACFSBW_14700</name>
</gene>
<evidence type="ECO:0000313" key="2">
    <source>
        <dbReference type="EMBL" id="MFD1643123.1"/>
    </source>
</evidence>
<accession>A0ABD6DAS1</accession>
<dbReference type="RefSeq" id="WP_256396351.1">
    <property type="nucleotide sequence ID" value="NZ_JANHDJ010000004.1"/>
</dbReference>
<proteinExistence type="predicted"/>
<keyword evidence="1" id="KW-0812">Transmembrane</keyword>
<protein>
    <submittedName>
        <fullName evidence="2">Uncharacterized protein</fullName>
    </submittedName>
</protein>
<keyword evidence="1" id="KW-0472">Membrane</keyword>
<evidence type="ECO:0000256" key="1">
    <source>
        <dbReference type="SAM" id="Phobius"/>
    </source>
</evidence>
<reference evidence="2 3" key="1">
    <citation type="journal article" date="2019" name="Int. J. Syst. Evol. Microbiol.">
        <title>The Global Catalogue of Microorganisms (GCM) 10K type strain sequencing project: providing services to taxonomists for standard genome sequencing and annotation.</title>
        <authorList>
            <consortium name="The Broad Institute Genomics Platform"/>
            <consortium name="The Broad Institute Genome Sequencing Center for Infectious Disease"/>
            <person name="Wu L."/>
            <person name="Ma J."/>
        </authorList>
    </citation>
    <scope>NUCLEOTIDE SEQUENCE [LARGE SCALE GENOMIC DNA]</scope>
    <source>
        <strain evidence="2 3">CGMCC 1.10593</strain>
    </source>
</reference>